<evidence type="ECO:0000313" key="1">
    <source>
        <dbReference type="EMBL" id="JAD60982.1"/>
    </source>
</evidence>
<proteinExistence type="predicted"/>
<organism evidence="1">
    <name type="scientific">Arundo donax</name>
    <name type="common">Giant reed</name>
    <name type="synonym">Donax arundinaceus</name>
    <dbReference type="NCBI Taxonomy" id="35708"/>
    <lineage>
        <taxon>Eukaryota</taxon>
        <taxon>Viridiplantae</taxon>
        <taxon>Streptophyta</taxon>
        <taxon>Embryophyta</taxon>
        <taxon>Tracheophyta</taxon>
        <taxon>Spermatophyta</taxon>
        <taxon>Magnoliopsida</taxon>
        <taxon>Liliopsida</taxon>
        <taxon>Poales</taxon>
        <taxon>Poaceae</taxon>
        <taxon>PACMAD clade</taxon>
        <taxon>Arundinoideae</taxon>
        <taxon>Arundineae</taxon>
        <taxon>Arundo</taxon>
    </lineage>
</organism>
<name>A0A0A9BNX0_ARUDO</name>
<dbReference type="AlphaFoldDB" id="A0A0A9BNX0"/>
<reference evidence="1" key="1">
    <citation type="submission" date="2014-09" db="EMBL/GenBank/DDBJ databases">
        <authorList>
            <person name="Magalhaes I.L.F."/>
            <person name="Oliveira U."/>
            <person name="Santos F.R."/>
            <person name="Vidigal T.H.D.A."/>
            <person name="Brescovit A.D."/>
            <person name="Santos A.J."/>
        </authorList>
    </citation>
    <scope>NUCLEOTIDE SEQUENCE</scope>
    <source>
        <tissue evidence="1">Shoot tissue taken approximately 20 cm above the soil surface</tissue>
    </source>
</reference>
<protein>
    <submittedName>
        <fullName evidence="1">Uncharacterized protein</fullName>
    </submittedName>
</protein>
<accession>A0A0A9BNX0</accession>
<dbReference type="EMBL" id="GBRH01236913">
    <property type="protein sequence ID" value="JAD60982.1"/>
    <property type="molecule type" value="Transcribed_RNA"/>
</dbReference>
<reference evidence="1" key="2">
    <citation type="journal article" date="2015" name="Data Brief">
        <title>Shoot transcriptome of the giant reed, Arundo donax.</title>
        <authorList>
            <person name="Barrero R.A."/>
            <person name="Guerrero F.D."/>
            <person name="Moolhuijzen P."/>
            <person name="Goolsby J.A."/>
            <person name="Tidwell J."/>
            <person name="Bellgard S.E."/>
            <person name="Bellgard M.I."/>
        </authorList>
    </citation>
    <scope>NUCLEOTIDE SEQUENCE</scope>
    <source>
        <tissue evidence="1">Shoot tissue taken approximately 20 cm above the soil surface</tissue>
    </source>
</reference>
<sequence>MVDKHVACFLASWVSVLLTDLKKKPPESCMCMLSRCAYQGS</sequence>